<evidence type="ECO:0000256" key="9">
    <source>
        <dbReference type="ARBA" id="ARBA00023136"/>
    </source>
</evidence>
<dbReference type="AlphaFoldDB" id="K8EGJ8"/>
<comment type="subcellular location">
    <subcellularLocation>
        <location evidence="1">Golgi apparatus membrane</location>
        <topology evidence="1">Single-pass type II membrane protein</topology>
    </subcellularLocation>
</comment>
<evidence type="ECO:0000313" key="14">
    <source>
        <dbReference type="Proteomes" id="UP000198341"/>
    </source>
</evidence>
<dbReference type="PANTHER" id="PTHR11987:SF36">
    <property type="entry name" value="SIA-ALPHA-2,3-GAL-BETA-1,4-GLCNAC-R:ALPHA 2,8-SIALYLTRANSFERASE"/>
    <property type="match status" value="1"/>
</dbReference>
<feature type="compositionally biased region" description="Acidic residues" evidence="11">
    <location>
        <begin position="90"/>
        <end position="104"/>
    </location>
</feature>
<gene>
    <name evidence="13" type="ORF">Bathy06g04740</name>
</gene>
<evidence type="ECO:0000256" key="10">
    <source>
        <dbReference type="ARBA" id="ARBA00023180"/>
    </source>
</evidence>
<dbReference type="InterPro" id="IPR038578">
    <property type="entry name" value="GT29-like_sf"/>
</dbReference>
<feature type="region of interest" description="Disordered" evidence="11">
    <location>
        <begin position="1"/>
        <end position="25"/>
    </location>
</feature>
<evidence type="ECO:0000256" key="3">
    <source>
        <dbReference type="ARBA" id="ARBA00022676"/>
    </source>
</evidence>
<keyword evidence="6" id="KW-0735">Signal-anchor</keyword>
<feature type="region of interest" description="Disordered" evidence="11">
    <location>
        <begin position="80"/>
        <end position="108"/>
    </location>
</feature>
<evidence type="ECO:0000256" key="5">
    <source>
        <dbReference type="ARBA" id="ARBA00022692"/>
    </source>
</evidence>
<dbReference type="InterPro" id="IPR001675">
    <property type="entry name" value="Glyco_trans_29"/>
</dbReference>
<accession>K8EGJ8</accession>
<dbReference type="KEGG" id="bpg:Bathy06g04740"/>
<evidence type="ECO:0000256" key="8">
    <source>
        <dbReference type="ARBA" id="ARBA00023034"/>
    </source>
</evidence>
<keyword evidence="8" id="KW-0333">Golgi apparatus</keyword>
<dbReference type="InterPro" id="IPR050943">
    <property type="entry name" value="Glycosyltr_29_Sialyltrsf"/>
</dbReference>
<protein>
    <submittedName>
        <fullName evidence="13">Uncharacterized protein</fullName>
    </submittedName>
</protein>
<dbReference type="OrthoDB" id="10264956at2759"/>
<reference evidence="13 14" key="1">
    <citation type="submission" date="2011-10" db="EMBL/GenBank/DDBJ databases">
        <authorList>
            <person name="Genoscope - CEA"/>
        </authorList>
    </citation>
    <scope>NUCLEOTIDE SEQUENCE [LARGE SCALE GENOMIC DNA]</scope>
    <source>
        <strain evidence="13 14">RCC 1105</strain>
    </source>
</reference>
<dbReference type="EMBL" id="FO082273">
    <property type="protein sequence ID" value="CCO17272.1"/>
    <property type="molecule type" value="Genomic_DNA"/>
</dbReference>
<dbReference type="GO" id="GO:0008373">
    <property type="term" value="F:sialyltransferase activity"/>
    <property type="evidence" value="ECO:0007669"/>
    <property type="project" value="InterPro"/>
</dbReference>
<keyword evidence="4" id="KW-0808">Transferase</keyword>
<evidence type="ECO:0000256" key="7">
    <source>
        <dbReference type="ARBA" id="ARBA00022989"/>
    </source>
</evidence>
<keyword evidence="5 12" id="KW-0812">Transmembrane</keyword>
<feature type="region of interest" description="Disordered" evidence="11">
    <location>
        <begin position="315"/>
        <end position="336"/>
    </location>
</feature>
<keyword evidence="10" id="KW-0325">Glycoprotein</keyword>
<feature type="region of interest" description="Disordered" evidence="11">
    <location>
        <begin position="254"/>
        <end position="287"/>
    </location>
</feature>
<feature type="compositionally biased region" description="Low complexity" evidence="11">
    <location>
        <begin position="255"/>
        <end position="269"/>
    </location>
</feature>
<evidence type="ECO:0000256" key="1">
    <source>
        <dbReference type="ARBA" id="ARBA00004323"/>
    </source>
</evidence>
<organism evidence="13 14">
    <name type="scientific">Bathycoccus prasinos</name>
    <dbReference type="NCBI Taxonomy" id="41875"/>
    <lineage>
        <taxon>Eukaryota</taxon>
        <taxon>Viridiplantae</taxon>
        <taxon>Chlorophyta</taxon>
        <taxon>Mamiellophyceae</taxon>
        <taxon>Mamiellales</taxon>
        <taxon>Bathycoccaceae</taxon>
        <taxon>Bathycoccus</taxon>
    </lineage>
</organism>
<dbReference type="GO" id="GO:0000139">
    <property type="term" value="C:Golgi membrane"/>
    <property type="evidence" value="ECO:0007669"/>
    <property type="project" value="UniProtKB-SubCell"/>
</dbReference>
<evidence type="ECO:0000256" key="11">
    <source>
        <dbReference type="SAM" id="MobiDB-lite"/>
    </source>
</evidence>
<keyword evidence="9 12" id="KW-0472">Membrane</keyword>
<keyword evidence="7 12" id="KW-1133">Transmembrane helix</keyword>
<evidence type="ECO:0000313" key="13">
    <source>
        <dbReference type="EMBL" id="CCO17272.1"/>
    </source>
</evidence>
<dbReference type="RefSeq" id="XP_007512672.1">
    <property type="nucleotide sequence ID" value="XM_007512610.1"/>
</dbReference>
<feature type="compositionally biased region" description="Acidic residues" evidence="11">
    <location>
        <begin position="319"/>
        <end position="331"/>
    </location>
</feature>
<evidence type="ECO:0000256" key="6">
    <source>
        <dbReference type="ARBA" id="ARBA00022968"/>
    </source>
</evidence>
<evidence type="ECO:0000256" key="2">
    <source>
        <dbReference type="ARBA" id="ARBA00006003"/>
    </source>
</evidence>
<keyword evidence="3" id="KW-0328">Glycosyltransferase</keyword>
<name>K8EGJ8_9CHLO</name>
<dbReference type="Gene3D" id="3.90.1480.20">
    <property type="entry name" value="Glycosyl transferase family 29"/>
    <property type="match status" value="1"/>
</dbReference>
<feature type="transmembrane region" description="Helical" evidence="12">
    <location>
        <begin position="37"/>
        <end position="59"/>
    </location>
</feature>
<dbReference type="GeneID" id="19015455"/>
<proteinExistence type="inferred from homology"/>
<comment type="similarity">
    <text evidence="2">Belongs to the glycosyltransferase 29 family.</text>
</comment>
<dbReference type="Pfam" id="PF00777">
    <property type="entry name" value="Glyco_transf_29"/>
    <property type="match status" value="1"/>
</dbReference>
<evidence type="ECO:0000256" key="4">
    <source>
        <dbReference type="ARBA" id="ARBA00022679"/>
    </source>
</evidence>
<evidence type="ECO:0000256" key="12">
    <source>
        <dbReference type="SAM" id="Phobius"/>
    </source>
</evidence>
<keyword evidence="14" id="KW-1185">Reference proteome</keyword>
<dbReference type="PANTHER" id="PTHR11987">
    <property type="entry name" value="ALPHA-2,8-SIALYLTRANSFERASE"/>
    <property type="match status" value="1"/>
</dbReference>
<sequence length="453" mass="49846">MIRRKRQEEEEEEKGGKRKVLPNSSLSFTSRSSSHRLVGVVLFFASFAVVCSKSVRFYFEHFNNSSLSLSLSLSSLPPGNPMIFSKEEGKEEEEDDDDEEEEDTNNVFGDLRENDLVETPFKRLRKTTKTTISKSILTKMKDLPMMDIFSSSSSSSSSNNNNNNKKKQYETCALVGTAAIVTDAQRGGEIDANDAVFRTDDAPTKRYEQFVGRRATYRIVSGGGGSRSSSSSSTSSFFEDIVSSGEAVKEKSIVTIGTTMTTTSSSSMEGESEDESAGGNGDEGEDRKVMKKYTSPFAKYLVALDDVAKEKIREALSLTDEENDENDDDGGEEGRGDQLTHAIALDASFADAIREAYTTAGALLNDLGENFKIRQTPPVGAFALFFALSKCNRLTLYGVPSPDSNRLETQPYWPRKTKTESGGKPTKIDIFGDRVLYALVRLFALEGFVDVVN</sequence>
<dbReference type="Proteomes" id="UP000198341">
    <property type="component" value="Chromosome 6"/>
</dbReference>